<accession>A0A1A3U8C9</accession>
<sequence>MPAGTTIATNSTETTRATGALKRHARATETACTAVASGLSVGANMSLNPDTARTAGAPCTAVPKQPSHGGAAGAAVSTVGAAGTGPTVASRTTAAHQPAAGTAIAAKAPGTAGTPGAAIAEEARRATSAPRDASLSTVVAGAAVAEQPSAGTTRDVLGGSVGAVADYELAGQRVDKAINLLTEIAGDPTLDSIVQGLV</sequence>
<evidence type="ECO:0000313" key="1">
    <source>
        <dbReference type="EMBL" id="OBK90892.1"/>
    </source>
</evidence>
<comment type="caution">
    <text evidence="1">The sequence shown here is derived from an EMBL/GenBank/DDBJ whole genome shotgun (WGS) entry which is preliminary data.</text>
</comment>
<gene>
    <name evidence="1" type="ORF">A5648_15915</name>
</gene>
<dbReference type="Proteomes" id="UP000093759">
    <property type="component" value="Unassembled WGS sequence"/>
</dbReference>
<dbReference type="AlphaFoldDB" id="A0A1A3U8C9"/>
<proteinExistence type="predicted"/>
<dbReference type="EMBL" id="LZMF01000015">
    <property type="protein sequence ID" value="OBK90892.1"/>
    <property type="molecule type" value="Genomic_DNA"/>
</dbReference>
<evidence type="ECO:0000313" key="2">
    <source>
        <dbReference type="Proteomes" id="UP000093759"/>
    </source>
</evidence>
<organism evidence="1 2">
    <name type="scientific">Mycolicibacter sinensis (strain JDM601)</name>
    <name type="common">Mycobacterium sinense</name>
    <dbReference type="NCBI Taxonomy" id="875328"/>
    <lineage>
        <taxon>Bacteria</taxon>
        <taxon>Bacillati</taxon>
        <taxon>Actinomycetota</taxon>
        <taxon>Actinomycetes</taxon>
        <taxon>Mycobacteriales</taxon>
        <taxon>Mycobacteriaceae</taxon>
        <taxon>Mycolicibacter</taxon>
    </lineage>
</organism>
<name>A0A1A3U8C9_MYCSD</name>
<protein>
    <submittedName>
        <fullName evidence="1">Uncharacterized protein</fullName>
    </submittedName>
</protein>
<reference evidence="2" key="1">
    <citation type="submission" date="2016-06" db="EMBL/GenBank/DDBJ databases">
        <authorList>
            <person name="Sutton G."/>
            <person name="Brinkac L."/>
            <person name="Sanka R."/>
            <person name="Adams M."/>
            <person name="Lau E."/>
            <person name="Garcia-Basteiro A."/>
            <person name="Lopez-Varela E."/>
            <person name="Palencia S."/>
        </authorList>
    </citation>
    <scope>NUCLEOTIDE SEQUENCE [LARGE SCALE GENOMIC DNA]</scope>
    <source>
        <strain evidence="2">1274684.2</strain>
    </source>
</reference>